<dbReference type="PANTHER" id="PTHR30346">
    <property type="entry name" value="TRANSCRIPTIONAL DUAL REGULATOR HCAR-RELATED"/>
    <property type="match status" value="1"/>
</dbReference>
<keyword evidence="3" id="KW-0238">DNA-binding</keyword>
<dbReference type="GO" id="GO:0032993">
    <property type="term" value="C:protein-DNA complex"/>
    <property type="evidence" value="ECO:0007669"/>
    <property type="project" value="TreeGrafter"/>
</dbReference>
<dbReference type="Pfam" id="PF00126">
    <property type="entry name" value="HTH_1"/>
    <property type="match status" value="1"/>
</dbReference>
<evidence type="ECO:0000256" key="2">
    <source>
        <dbReference type="ARBA" id="ARBA00023015"/>
    </source>
</evidence>
<protein>
    <submittedName>
        <fullName evidence="7">HTH-type transcriptional regulator TfdS</fullName>
    </submittedName>
</protein>
<evidence type="ECO:0000313" key="7">
    <source>
        <dbReference type="EMBL" id="CAB3766667.1"/>
    </source>
</evidence>
<proteinExistence type="inferred from homology"/>
<dbReference type="PANTHER" id="PTHR30346:SF0">
    <property type="entry name" value="HCA OPERON TRANSCRIPTIONAL ACTIVATOR HCAR"/>
    <property type="match status" value="1"/>
</dbReference>
<evidence type="ECO:0000256" key="3">
    <source>
        <dbReference type="ARBA" id="ARBA00023125"/>
    </source>
</evidence>
<dbReference type="FunFam" id="1.10.10.10:FF:000001">
    <property type="entry name" value="LysR family transcriptional regulator"/>
    <property type="match status" value="1"/>
</dbReference>
<dbReference type="PRINTS" id="PR00039">
    <property type="entry name" value="HTHLYSR"/>
</dbReference>
<dbReference type="InterPro" id="IPR036388">
    <property type="entry name" value="WH-like_DNA-bd_sf"/>
</dbReference>
<gene>
    <name evidence="7" type="primary">tfdS</name>
    <name evidence="7" type="ORF">LMG29739_04888</name>
</gene>
<dbReference type="Proteomes" id="UP000494329">
    <property type="component" value="Unassembled WGS sequence"/>
</dbReference>
<keyword evidence="4" id="KW-0804">Transcription</keyword>
<evidence type="ECO:0000313" key="8">
    <source>
        <dbReference type="Proteomes" id="UP000494329"/>
    </source>
</evidence>
<dbReference type="GO" id="GO:0003700">
    <property type="term" value="F:DNA-binding transcription factor activity"/>
    <property type="evidence" value="ECO:0007669"/>
    <property type="project" value="InterPro"/>
</dbReference>
<keyword evidence="2" id="KW-0805">Transcription regulation</keyword>
<name>A0A6J5ELW1_9BURK</name>
<evidence type="ECO:0000256" key="4">
    <source>
        <dbReference type="ARBA" id="ARBA00023163"/>
    </source>
</evidence>
<evidence type="ECO:0000259" key="6">
    <source>
        <dbReference type="PROSITE" id="PS50931"/>
    </source>
</evidence>
<dbReference type="InterPro" id="IPR036390">
    <property type="entry name" value="WH_DNA-bd_sf"/>
</dbReference>
<dbReference type="GO" id="GO:0003677">
    <property type="term" value="F:DNA binding"/>
    <property type="evidence" value="ECO:0007669"/>
    <property type="project" value="UniProtKB-KW"/>
</dbReference>
<sequence length="126" mass="13366">MKIRLLRSFVVLAEVRNFRRAAARLDLSQAALSRQMASLERAVGVALLERSPRGTELTPAGRQLCADAMSILASLERATAGVRLIASGKAGMPGQISACDSGYPSSPEPTARHARHGSRTAGAKRI</sequence>
<reference evidence="7 8" key="1">
    <citation type="submission" date="2020-04" db="EMBL/GenBank/DDBJ databases">
        <authorList>
            <person name="De Canck E."/>
        </authorList>
    </citation>
    <scope>NUCLEOTIDE SEQUENCE [LARGE SCALE GENOMIC DNA]</scope>
    <source>
        <strain evidence="7 8">LMG 29739</strain>
    </source>
</reference>
<evidence type="ECO:0000256" key="5">
    <source>
        <dbReference type="SAM" id="MobiDB-lite"/>
    </source>
</evidence>
<feature type="compositionally biased region" description="Basic residues" evidence="5">
    <location>
        <begin position="112"/>
        <end position="126"/>
    </location>
</feature>
<dbReference type="SUPFAM" id="SSF46785">
    <property type="entry name" value="Winged helix' DNA-binding domain"/>
    <property type="match status" value="1"/>
</dbReference>
<dbReference type="PROSITE" id="PS50931">
    <property type="entry name" value="HTH_LYSR"/>
    <property type="match status" value="1"/>
</dbReference>
<comment type="similarity">
    <text evidence="1">Belongs to the LysR transcriptional regulatory family.</text>
</comment>
<feature type="region of interest" description="Disordered" evidence="5">
    <location>
        <begin position="97"/>
        <end position="126"/>
    </location>
</feature>
<dbReference type="EMBL" id="CADIKF010000047">
    <property type="protein sequence ID" value="CAB3766667.1"/>
    <property type="molecule type" value="Genomic_DNA"/>
</dbReference>
<dbReference type="Gene3D" id="1.10.10.10">
    <property type="entry name" value="Winged helix-like DNA-binding domain superfamily/Winged helix DNA-binding domain"/>
    <property type="match status" value="1"/>
</dbReference>
<accession>A0A6J5ELW1</accession>
<organism evidence="7 8">
    <name type="scientific">Paraburkholderia solisilvae</name>
    <dbReference type="NCBI Taxonomy" id="624376"/>
    <lineage>
        <taxon>Bacteria</taxon>
        <taxon>Pseudomonadati</taxon>
        <taxon>Pseudomonadota</taxon>
        <taxon>Betaproteobacteria</taxon>
        <taxon>Burkholderiales</taxon>
        <taxon>Burkholderiaceae</taxon>
        <taxon>Paraburkholderia</taxon>
    </lineage>
</organism>
<feature type="domain" description="HTH lysR-type" evidence="6">
    <location>
        <begin position="1"/>
        <end position="58"/>
    </location>
</feature>
<dbReference type="InterPro" id="IPR000847">
    <property type="entry name" value="LysR_HTH_N"/>
</dbReference>
<dbReference type="AlphaFoldDB" id="A0A6J5ELW1"/>
<keyword evidence="8" id="KW-1185">Reference proteome</keyword>
<dbReference type="RefSeq" id="WP_175114037.1">
    <property type="nucleotide sequence ID" value="NZ_CADIKF010000047.1"/>
</dbReference>
<evidence type="ECO:0000256" key="1">
    <source>
        <dbReference type="ARBA" id="ARBA00009437"/>
    </source>
</evidence>